<dbReference type="EMBL" id="SOEG01000042">
    <property type="protein sequence ID" value="TDX46342.1"/>
    <property type="molecule type" value="Genomic_DNA"/>
</dbReference>
<dbReference type="AlphaFoldDB" id="A0A4R8GKY1"/>
<feature type="domain" description="GP-PDE" evidence="1">
    <location>
        <begin position="1"/>
        <end position="238"/>
    </location>
</feature>
<dbReference type="Gene3D" id="3.20.20.190">
    <property type="entry name" value="Phosphatidylinositol (PI) phosphodiesterase"/>
    <property type="match status" value="1"/>
</dbReference>
<gene>
    <name evidence="2" type="ORF">C7959_1429</name>
</gene>
<reference evidence="2 3" key="1">
    <citation type="submission" date="2019-03" db="EMBL/GenBank/DDBJ databases">
        <title>Subsurface microbial communities from deep shales in Ohio and West Virginia, USA.</title>
        <authorList>
            <person name="Wrighton K."/>
        </authorList>
    </citation>
    <scope>NUCLEOTIDE SEQUENCE [LARGE SCALE GENOMIC DNA]</scope>
    <source>
        <strain evidence="2 3">MSL 6dP</strain>
    </source>
</reference>
<name>A0A4R8GKY1_9FIRM</name>
<evidence type="ECO:0000259" key="1">
    <source>
        <dbReference type="PROSITE" id="PS51704"/>
    </source>
</evidence>
<evidence type="ECO:0000313" key="3">
    <source>
        <dbReference type="Proteomes" id="UP000295832"/>
    </source>
</evidence>
<evidence type="ECO:0000313" key="2">
    <source>
        <dbReference type="EMBL" id="TDX46342.1"/>
    </source>
</evidence>
<sequence>MIKIAHRGYVNAKYLENSYSAISKAIELGYDMVEIDIRETKDQRIILNHDDDLNRVFGINKKTRDLSVKEIKTITGGDVLTLEGCLKLCKDEIGLLIEIKDKSYSRDFLENIYQLLKKYKMLNQVLIYPPREDLIEFYLAKVKVGVAYNQIRNFELKEGLARRIFALAMPEIWTQERIKEMHDQNLICLTTVKKTYFDRNFPGADHLKLAKEYIHQLKQMGIDAINIDSDYHKFLFSE</sequence>
<dbReference type="InterPro" id="IPR030395">
    <property type="entry name" value="GP_PDE_dom"/>
</dbReference>
<dbReference type="Proteomes" id="UP000295832">
    <property type="component" value="Unassembled WGS sequence"/>
</dbReference>
<dbReference type="PANTHER" id="PTHR46211">
    <property type="entry name" value="GLYCEROPHOSPHORYL DIESTER PHOSPHODIESTERASE"/>
    <property type="match status" value="1"/>
</dbReference>
<dbReference type="InterPro" id="IPR017946">
    <property type="entry name" value="PLC-like_Pdiesterase_TIM-brl"/>
</dbReference>
<dbReference type="GO" id="GO:0008081">
    <property type="term" value="F:phosphoric diester hydrolase activity"/>
    <property type="evidence" value="ECO:0007669"/>
    <property type="project" value="InterPro"/>
</dbReference>
<dbReference type="STRING" id="926561.GCA_000379025_01212"/>
<dbReference type="GO" id="GO:0006629">
    <property type="term" value="P:lipid metabolic process"/>
    <property type="evidence" value="ECO:0007669"/>
    <property type="project" value="InterPro"/>
</dbReference>
<accession>A0A4R8GKY1</accession>
<dbReference type="RefSeq" id="WP_134118781.1">
    <property type="nucleotide sequence ID" value="NZ_SOEG01000042.1"/>
</dbReference>
<organism evidence="2 3">
    <name type="scientific">Orenia marismortui</name>
    <dbReference type="NCBI Taxonomy" id="46469"/>
    <lineage>
        <taxon>Bacteria</taxon>
        <taxon>Bacillati</taxon>
        <taxon>Bacillota</taxon>
        <taxon>Clostridia</taxon>
        <taxon>Halanaerobiales</taxon>
        <taxon>Halobacteroidaceae</taxon>
        <taxon>Orenia</taxon>
    </lineage>
</organism>
<dbReference type="Pfam" id="PF03009">
    <property type="entry name" value="GDPD"/>
    <property type="match status" value="1"/>
</dbReference>
<dbReference type="SUPFAM" id="SSF51695">
    <property type="entry name" value="PLC-like phosphodiesterases"/>
    <property type="match status" value="1"/>
</dbReference>
<dbReference type="PANTHER" id="PTHR46211:SF1">
    <property type="entry name" value="GLYCEROPHOSPHODIESTER PHOSPHODIESTERASE, CYTOPLASMIC"/>
    <property type="match status" value="1"/>
</dbReference>
<keyword evidence="3" id="KW-1185">Reference proteome</keyword>
<protein>
    <submittedName>
        <fullName evidence="2">Glycerophosphoryl diester phosphodiesterase family protein</fullName>
    </submittedName>
</protein>
<proteinExistence type="predicted"/>
<dbReference type="PROSITE" id="PS51704">
    <property type="entry name" value="GP_PDE"/>
    <property type="match status" value="1"/>
</dbReference>
<comment type="caution">
    <text evidence="2">The sequence shown here is derived from an EMBL/GenBank/DDBJ whole genome shotgun (WGS) entry which is preliminary data.</text>
</comment>